<dbReference type="InterPro" id="IPR036206">
    <property type="entry name" value="ThiamineP_synth_sf"/>
</dbReference>
<sequence>RADLYLVADYSHFNQLSDELEILDGMHLSERNLMQLRQPLNITPHVVCFAACHNEAAIKKANRANVDAVLLSPLHATLSHPQQSALGWQKWQAFSELSQVPVFALGGVAPADLKQVQKAGGFGVAGIR</sequence>
<feature type="non-terminal residue" evidence="2">
    <location>
        <position position="1"/>
    </location>
</feature>
<dbReference type="Gene3D" id="3.20.20.70">
    <property type="entry name" value="Aldolase class I"/>
    <property type="match status" value="1"/>
</dbReference>
<organism evidence="2 3">
    <name type="scientific">Rhizobium hidalgonense</name>
    <dbReference type="NCBI Taxonomy" id="1538159"/>
    <lineage>
        <taxon>Bacteria</taxon>
        <taxon>Pseudomonadati</taxon>
        <taxon>Pseudomonadota</taxon>
        <taxon>Alphaproteobacteria</taxon>
        <taxon>Hyphomicrobiales</taxon>
        <taxon>Rhizobiaceae</taxon>
        <taxon>Rhizobium/Agrobacterium group</taxon>
        <taxon>Rhizobium</taxon>
    </lineage>
</organism>
<dbReference type="InterPro" id="IPR022998">
    <property type="entry name" value="ThiamineP_synth_TenI"/>
</dbReference>
<gene>
    <name evidence="2" type="ORF">RJJ65_39205</name>
</gene>
<dbReference type="SUPFAM" id="SSF51391">
    <property type="entry name" value="Thiamin phosphate synthase"/>
    <property type="match status" value="1"/>
</dbReference>
<comment type="caution">
    <text evidence="2">The sequence shown here is derived from an EMBL/GenBank/DDBJ whole genome shotgun (WGS) entry which is preliminary data.</text>
</comment>
<dbReference type="CDD" id="cd00564">
    <property type="entry name" value="TMP_TenI"/>
    <property type="match status" value="1"/>
</dbReference>
<evidence type="ECO:0000313" key="2">
    <source>
        <dbReference type="EMBL" id="MDR9778574.1"/>
    </source>
</evidence>
<dbReference type="Proteomes" id="UP001268610">
    <property type="component" value="Unassembled WGS sequence"/>
</dbReference>
<accession>A0AAJ2LS97</accession>
<feature type="domain" description="Thiamine phosphate synthase/TenI" evidence="1">
    <location>
        <begin position="24"/>
        <end position="128"/>
    </location>
</feature>
<feature type="non-terminal residue" evidence="2">
    <location>
        <position position="128"/>
    </location>
</feature>
<proteinExistence type="predicted"/>
<dbReference type="EMBL" id="JAVLSF010000962">
    <property type="protein sequence ID" value="MDR9778574.1"/>
    <property type="molecule type" value="Genomic_DNA"/>
</dbReference>
<dbReference type="InterPro" id="IPR013785">
    <property type="entry name" value="Aldolase_TIM"/>
</dbReference>
<evidence type="ECO:0000313" key="3">
    <source>
        <dbReference type="Proteomes" id="UP001268610"/>
    </source>
</evidence>
<dbReference type="GO" id="GO:0009228">
    <property type="term" value="P:thiamine biosynthetic process"/>
    <property type="evidence" value="ECO:0007669"/>
    <property type="project" value="UniProtKB-KW"/>
</dbReference>
<protein>
    <submittedName>
        <fullName evidence="2">Thiamine phosphate synthase</fullName>
    </submittedName>
</protein>
<reference evidence="2" key="1">
    <citation type="submission" date="2023-04" db="EMBL/GenBank/DDBJ databases">
        <title>Genomic characterization of faba bean (Vicia faba) microsymbionts in Mexican soils.</title>
        <authorList>
            <person name="Rivera Orduna F.N."/>
            <person name="Guevara-Luna J."/>
            <person name="Yan J."/>
            <person name="Arroyo-Herrera I."/>
            <person name="Li Y."/>
            <person name="Vasquez-Murrieta M.S."/>
            <person name="Wang E.T."/>
        </authorList>
    </citation>
    <scope>NUCLEOTIDE SEQUENCE</scope>
    <source>
        <strain evidence="2">CH26</strain>
    </source>
</reference>
<dbReference type="Pfam" id="PF02581">
    <property type="entry name" value="TMP-TENI"/>
    <property type="match status" value="1"/>
</dbReference>
<evidence type="ECO:0000259" key="1">
    <source>
        <dbReference type="Pfam" id="PF02581"/>
    </source>
</evidence>
<dbReference type="RefSeq" id="WP_310866602.1">
    <property type="nucleotide sequence ID" value="NZ_JAVLSF010000962.1"/>
</dbReference>
<dbReference type="AlphaFoldDB" id="A0AAJ2LS97"/>
<name>A0AAJ2LS97_9HYPH</name>